<comment type="caution">
    <text evidence="6">The sequence shown here is derived from an EMBL/GenBank/DDBJ whole genome shotgun (WGS) entry which is preliminary data.</text>
</comment>
<dbReference type="InterPro" id="IPR002109">
    <property type="entry name" value="Glutaredoxin"/>
</dbReference>
<dbReference type="GO" id="GO:0005737">
    <property type="term" value="C:cytoplasm"/>
    <property type="evidence" value="ECO:0007669"/>
    <property type="project" value="TreeGrafter"/>
</dbReference>
<dbReference type="GO" id="GO:0045454">
    <property type="term" value="P:cell redox homeostasis"/>
    <property type="evidence" value="ECO:0007669"/>
    <property type="project" value="InterPro"/>
</dbReference>
<keyword evidence="4" id="KW-0676">Redox-active center</keyword>
<dbReference type="EMBL" id="RAWM01000003">
    <property type="protein sequence ID" value="RKH73465.1"/>
    <property type="molecule type" value="Genomic_DNA"/>
</dbReference>
<dbReference type="NCBIfam" id="TIGR02181">
    <property type="entry name" value="GRX_bact"/>
    <property type="match status" value="1"/>
</dbReference>
<protein>
    <recommendedName>
        <fullName evidence="4">Glutaredoxin</fullName>
    </recommendedName>
</protein>
<dbReference type="AlphaFoldDB" id="A0A3A8R3S6"/>
<keyword evidence="2 4" id="KW-0813">Transport</keyword>
<dbReference type="Pfam" id="PF00462">
    <property type="entry name" value="Glutaredoxin"/>
    <property type="match status" value="1"/>
</dbReference>
<keyword evidence="3 4" id="KW-0249">Electron transport</keyword>
<evidence type="ECO:0000313" key="6">
    <source>
        <dbReference type="EMBL" id="RKH73465.1"/>
    </source>
</evidence>
<dbReference type="OrthoDB" id="9814618at2"/>
<dbReference type="SUPFAM" id="SSF52833">
    <property type="entry name" value="Thioredoxin-like"/>
    <property type="match status" value="1"/>
</dbReference>
<feature type="domain" description="Glutaredoxin" evidence="5">
    <location>
        <begin position="4"/>
        <end position="63"/>
    </location>
</feature>
<dbReference type="PRINTS" id="PR00160">
    <property type="entry name" value="GLUTAREDOXIN"/>
</dbReference>
<evidence type="ECO:0000313" key="7">
    <source>
        <dbReference type="Proteomes" id="UP000282656"/>
    </source>
</evidence>
<dbReference type="InterPro" id="IPR014025">
    <property type="entry name" value="Glutaredoxin_subgr"/>
</dbReference>
<keyword evidence="7" id="KW-1185">Reference proteome</keyword>
<sequence>MPEVVVYMKRTCPYSRQAMELLNEKGCEFQKVDVAADERRHEEMLRRCGRQTVPQIFIEGQHIGGCDDLYDLEARGQLDALLGRESQDSTAP</sequence>
<evidence type="ECO:0000256" key="1">
    <source>
        <dbReference type="ARBA" id="ARBA00007787"/>
    </source>
</evidence>
<accession>A0A3A8R3S6</accession>
<dbReference type="Gene3D" id="3.40.30.10">
    <property type="entry name" value="Glutaredoxin"/>
    <property type="match status" value="1"/>
</dbReference>
<dbReference type="PROSITE" id="PS51354">
    <property type="entry name" value="GLUTAREDOXIN_2"/>
    <property type="match status" value="1"/>
</dbReference>
<dbReference type="PANTHER" id="PTHR45694">
    <property type="entry name" value="GLUTAREDOXIN 2"/>
    <property type="match status" value="1"/>
</dbReference>
<dbReference type="Proteomes" id="UP000282656">
    <property type="component" value="Unassembled WGS sequence"/>
</dbReference>
<evidence type="ECO:0000256" key="2">
    <source>
        <dbReference type="ARBA" id="ARBA00022448"/>
    </source>
</evidence>
<organism evidence="6 7">
    <name type="scientific">Corallococcus interemptor</name>
    <dbReference type="NCBI Taxonomy" id="2316720"/>
    <lineage>
        <taxon>Bacteria</taxon>
        <taxon>Pseudomonadati</taxon>
        <taxon>Myxococcota</taxon>
        <taxon>Myxococcia</taxon>
        <taxon>Myxococcales</taxon>
        <taxon>Cystobacterineae</taxon>
        <taxon>Myxococcaceae</taxon>
        <taxon>Corallococcus</taxon>
    </lineage>
</organism>
<evidence type="ECO:0000259" key="5">
    <source>
        <dbReference type="Pfam" id="PF00462"/>
    </source>
</evidence>
<name>A0A3A8R3S6_9BACT</name>
<dbReference type="PANTHER" id="PTHR45694:SF18">
    <property type="entry name" value="GLUTAREDOXIN-1-RELATED"/>
    <property type="match status" value="1"/>
</dbReference>
<reference evidence="7" key="1">
    <citation type="submission" date="2018-09" db="EMBL/GenBank/DDBJ databases">
        <authorList>
            <person name="Livingstone P.G."/>
            <person name="Whitworth D.E."/>
        </authorList>
    </citation>
    <scope>NUCLEOTIDE SEQUENCE [LARGE SCALE GENOMIC DNA]</scope>
    <source>
        <strain evidence="7">AB047A</strain>
    </source>
</reference>
<dbReference type="GO" id="GO:0034599">
    <property type="term" value="P:cellular response to oxidative stress"/>
    <property type="evidence" value="ECO:0007669"/>
    <property type="project" value="TreeGrafter"/>
</dbReference>
<dbReference type="InterPro" id="IPR011900">
    <property type="entry name" value="GRX_bact"/>
</dbReference>
<dbReference type="InterPro" id="IPR036249">
    <property type="entry name" value="Thioredoxin-like_sf"/>
</dbReference>
<evidence type="ECO:0000256" key="3">
    <source>
        <dbReference type="ARBA" id="ARBA00022982"/>
    </source>
</evidence>
<comment type="function">
    <text evidence="4">Has a glutathione-disulfide oxidoreductase activity in the presence of NADPH and glutathione reductase. Reduces low molecular weight disulfides and proteins.</text>
</comment>
<keyword evidence="4" id="KW-0963">Cytoplasm</keyword>
<dbReference type="GO" id="GO:0015038">
    <property type="term" value="F:glutathione disulfide oxidoreductase activity"/>
    <property type="evidence" value="ECO:0007669"/>
    <property type="project" value="UniProtKB-UniRule"/>
</dbReference>
<dbReference type="RefSeq" id="WP_120547578.1">
    <property type="nucleotide sequence ID" value="NZ_RAWM01000003.1"/>
</dbReference>
<proteinExistence type="inferred from homology"/>
<comment type="similarity">
    <text evidence="1 4">Belongs to the glutaredoxin family.</text>
</comment>
<gene>
    <name evidence="6" type="primary">grxC</name>
    <name evidence="6" type="ORF">D7X96_01825</name>
</gene>
<evidence type="ECO:0000256" key="4">
    <source>
        <dbReference type="RuleBase" id="RU364065"/>
    </source>
</evidence>